<organism evidence="1 2">
    <name type="scientific">Eumeta variegata</name>
    <name type="common">Bagworm moth</name>
    <name type="synonym">Eumeta japonica</name>
    <dbReference type="NCBI Taxonomy" id="151549"/>
    <lineage>
        <taxon>Eukaryota</taxon>
        <taxon>Metazoa</taxon>
        <taxon>Ecdysozoa</taxon>
        <taxon>Arthropoda</taxon>
        <taxon>Hexapoda</taxon>
        <taxon>Insecta</taxon>
        <taxon>Pterygota</taxon>
        <taxon>Neoptera</taxon>
        <taxon>Endopterygota</taxon>
        <taxon>Lepidoptera</taxon>
        <taxon>Glossata</taxon>
        <taxon>Ditrysia</taxon>
        <taxon>Tineoidea</taxon>
        <taxon>Psychidae</taxon>
        <taxon>Oiketicinae</taxon>
        <taxon>Eumeta</taxon>
    </lineage>
</organism>
<reference evidence="1 2" key="1">
    <citation type="journal article" date="2019" name="Commun. Biol.">
        <title>The bagworm genome reveals a unique fibroin gene that provides high tensile strength.</title>
        <authorList>
            <person name="Kono N."/>
            <person name="Nakamura H."/>
            <person name="Ohtoshi R."/>
            <person name="Tomita M."/>
            <person name="Numata K."/>
            <person name="Arakawa K."/>
        </authorList>
    </citation>
    <scope>NUCLEOTIDE SEQUENCE [LARGE SCALE GENOMIC DNA]</scope>
</reference>
<evidence type="ECO:0000313" key="1">
    <source>
        <dbReference type="EMBL" id="GBP19475.1"/>
    </source>
</evidence>
<dbReference type="AlphaFoldDB" id="A0A4C1TZI6"/>
<name>A0A4C1TZI6_EUMVA</name>
<accession>A0A4C1TZI6</accession>
<keyword evidence="2" id="KW-1185">Reference proteome</keyword>
<protein>
    <submittedName>
        <fullName evidence="1">Uncharacterized protein</fullName>
    </submittedName>
</protein>
<dbReference type="Proteomes" id="UP000299102">
    <property type="component" value="Unassembled WGS sequence"/>
</dbReference>
<sequence length="76" mass="9056">MKDEEIHCMSVLTELWTLTRASRQRERAERRPPGQRWYSKQKVLIQEWNPEEFRKSVSGVQRATDPSALYLIADDH</sequence>
<gene>
    <name evidence="1" type="ORF">EVAR_102020_1</name>
</gene>
<dbReference type="EMBL" id="BGZK01000109">
    <property type="protein sequence ID" value="GBP19475.1"/>
    <property type="molecule type" value="Genomic_DNA"/>
</dbReference>
<evidence type="ECO:0000313" key="2">
    <source>
        <dbReference type="Proteomes" id="UP000299102"/>
    </source>
</evidence>
<proteinExistence type="predicted"/>
<comment type="caution">
    <text evidence="1">The sequence shown here is derived from an EMBL/GenBank/DDBJ whole genome shotgun (WGS) entry which is preliminary data.</text>
</comment>